<dbReference type="InterPro" id="IPR036165">
    <property type="entry name" value="YefM-like_sf"/>
</dbReference>
<dbReference type="RefSeq" id="WP_050652399.1">
    <property type="nucleotide sequence ID" value="NZ_AP025463.1"/>
</dbReference>
<organism evidence="3 4">
    <name type="scientific">Vibrio celticus</name>
    <dbReference type="NCBI Taxonomy" id="446372"/>
    <lineage>
        <taxon>Bacteria</taxon>
        <taxon>Pseudomonadati</taxon>
        <taxon>Pseudomonadota</taxon>
        <taxon>Gammaproteobacteria</taxon>
        <taxon>Vibrionales</taxon>
        <taxon>Vibrionaceae</taxon>
        <taxon>Vibrio</taxon>
    </lineage>
</organism>
<feature type="region of interest" description="Disordered" evidence="2">
    <location>
        <begin position="62"/>
        <end position="83"/>
    </location>
</feature>
<name>A0A1C3JHT0_9VIBR</name>
<evidence type="ECO:0000256" key="2">
    <source>
        <dbReference type="SAM" id="MobiDB-lite"/>
    </source>
</evidence>
<dbReference type="Proteomes" id="UP000092819">
    <property type="component" value="Unassembled WGS sequence"/>
</dbReference>
<sequence length="83" mass="9435">MSTETIGYLKKHAANLDLSEPMTITQNGKPAYTIESYDDRKHREEAIALMKLLSFSIDDEKHGRVNSGTQVRDKLAKRKQSVQ</sequence>
<accession>A0A1C3JHT0</accession>
<dbReference type="EMBL" id="FLQZ01000082">
    <property type="protein sequence ID" value="SBT14699.1"/>
    <property type="molecule type" value="Genomic_DNA"/>
</dbReference>
<evidence type="ECO:0000313" key="4">
    <source>
        <dbReference type="Proteomes" id="UP000092819"/>
    </source>
</evidence>
<proteinExistence type="inferred from homology"/>
<protein>
    <submittedName>
        <fullName evidence="3">Phd_YefM</fullName>
    </submittedName>
</protein>
<gene>
    <name evidence="3" type="ORF">VCE7224_03464</name>
</gene>
<dbReference type="SUPFAM" id="SSF143120">
    <property type="entry name" value="YefM-like"/>
    <property type="match status" value="1"/>
</dbReference>
<keyword evidence="4" id="KW-1185">Reference proteome</keyword>
<reference evidence="4" key="1">
    <citation type="submission" date="2016-06" db="EMBL/GenBank/DDBJ databases">
        <authorList>
            <person name="Rodrigo-Torres L."/>
            <person name="Arahal D.R."/>
        </authorList>
    </citation>
    <scope>NUCLEOTIDE SEQUENCE [LARGE SCALE GENOMIC DNA]</scope>
    <source>
        <strain evidence="4">CECT 7224</strain>
    </source>
</reference>
<dbReference type="AlphaFoldDB" id="A0A1C3JHT0"/>
<evidence type="ECO:0000256" key="1">
    <source>
        <dbReference type="ARBA" id="ARBA00009981"/>
    </source>
</evidence>
<evidence type="ECO:0000313" key="3">
    <source>
        <dbReference type="EMBL" id="SBT14699.1"/>
    </source>
</evidence>
<comment type="similarity">
    <text evidence="1">Belongs to the phD/YefM antitoxin family.</text>
</comment>